<comment type="caution">
    <text evidence="2">The sequence shown here is derived from an EMBL/GenBank/DDBJ whole genome shotgun (WGS) entry which is preliminary data.</text>
</comment>
<protein>
    <submittedName>
        <fullName evidence="2">Uncharacterized protein</fullName>
    </submittedName>
</protein>
<dbReference type="AlphaFoldDB" id="A0AAV7X003"/>
<reference evidence="2" key="1">
    <citation type="journal article" date="2022" name="bioRxiv">
        <title>Sequencing and chromosome-scale assembly of the giantPleurodeles waltlgenome.</title>
        <authorList>
            <person name="Brown T."/>
            <person name="Elewa A."/>
            <person name="Iarovenko S."/>
            <person name="Subramanian E."/>
            <person name="Araus A.J."/>
            <person name="Petzold A."/>
            <person name="Susuki M."/>
            <person name="Suzuki K.-i.T."/>
            <person name="Hayashi T."/>
            <person name="Toyoda A."/>
            <person name="Oliveira C."/>
            <person name="Osipova E."/>
            <person name="Leigh N.D."/>
            <person name="Simon A."/>
            <person name="Yun M.H."/>
        </authorList>
    </citation>
    <scope>NUCLEOTIDE SEQUENCE</scope>
    <source>
        <strain evidence="2">20211129_DDA</strain>
        <tissue evidence="2">Liver</tissue>
    </source>
</reference>
<evidence type="ECO:0000256" key="1">
    <source>
        <dbReference type="SAM" id="MobiDB-lite"/>
    </source>
</evidence>
<evidence type="ECO:0000313" key="3">
    <source>
        <dbReference type="Proteomes" id="UP001066276"/>
    </source>
</evidence>
<gene>
    <name evidence="2" type="ORF">NDU88_006031</name>
</gene>
<accession>A0AAV7X003</accession>
<feature type="compositionally biased region" description="Polar residues" evidence="1">
    <location>
        <begin position="38"/>
        <end position="65"/>
    </location>
</feature>
<feature type="region of interest" description="Disordered" evidence="1">
    <location>
        <begin position="34"/>
        <end position="71"/>
    </location>
</feature>
<keyword evidence="3" id="KW-1185">Reference proteome</keyword>
<evidence type="ECO:0000313" key="2">
    <source>
        <dbReference type="EMBL" id="KAJ1218451.1"/>
    </source>
</evidence>
<dbReference type="EMBL" id="JANPWB010000001">
    <property type="protein sequence ID" value="KAJ1218451.1"/>
    <property type="molecule type" value="Genomic_DNA"/>
</dbReference>
<sequence>MSPTEELRHSSRKAGDIYLGTSYSTAVMPPSLLHRTDTANATAPCSLLTEQQRGTPNSQGKAQVRQQRRDA</sequence>
<organism evidence="2 3">
    <name type="scientific">Pleurodeles waltl</name>
    <name type="common">Iberian ribbed newt</name>
    <dbReference type="NCBI Taxonomy" id="8319"/>
    <lineage>
        <taxon>Eukaryota</taxon>
        <taxon>Metazoa</taxon>
        <taxon>Chordata</taxon>
        <taxon>Craniata</taxon>
        <taxon>Vertebrata</taxon>
        <taxon>Euteleostomi</taxon>
        <taxon>Amphibia</taxon>
        <taxon>Batrachia</taxon>
        <taxon>Caudata</taxon>
        <taxon>Salamandroidea</taxon>
        <taxon>Salamandridae</taxon>
        <taxon>Pleurodelinae</taxon>
        <taxon>Pleurodeles</taxon>
    </lineage>
</organism>
<dbReference type="Proteomes" id="UP001066276">
    <property type="component" value="Chromosome 1_1"/>
</dbReference>
<proteinExistence type="predicted"/>
<name>A0AAV7X003_PLEWA</name>